<dbReference type="Proteomes" id="UP000242972">
    <property type="component" value="Unassembled WGS sequence"/>
</dbReference>
<evidence type="ECO:0000313" key="2">
    <source>
        <dbReference type="EMBL" id="PSR26751.1"/>
    </source>
</evidence>
<dbReference type="EMBL" id="PXYW01000119">
    <property type="protein sequence ID" value="PSR26751.1"/>
    <property type="molecule type" value="Genomic_DNA"/>
</dbReference>
<feature type="transmembrane region" description="Helical" evidence="1">
    <location>
        <begin position="6"/>
        <end position="28"/>
    </location>
</feature>
<reference evidence="2 3" key="1">
    <citation type="journal article" date="2014" name="BMC Genomics">
        <title>Comparison of environmental and isolate Sulfobacillus genomes reveals diverse carbon, sulfur, nitrogen, and hydrogen metabolisms.</title>
        <authorList>
            <person name="Justice N.B."/>
            <person name="Norman A."/>
            <person name="Brown C.T."/>
            <person name="Singh A."/>
            <person name="Thomas B.C."/>
            <person name="Banfield J.F."/>
        </authorList>
    </citation>
    <scope>NUCLEOTIDE SEQUENCE [LARGE SCALE GENOMIC DNA]</scope>
    <source>
        <strain evidence="2">AMDSBA4</strain>
    </source>
</reference>
<gene>
    <name evidence="2" type="ORF">C7B46_19770</name>
</gene>
<proteinExistence type="predicted"/>
<dbReference type="AlphaFoldDB" id="A0A2T2WWZ2"/>
<keyword evidence="1" id="KW-0812">Transmembrane</keyword>
<feature type="transmembrane region" description="Helical" evidence="1">
    <location>
        <begin position="88"/>
        <end position="108"/>
    </location>
</feature>
<keyword evidence="1" id="KW-1133">Transmembrane helix</keyword>
<name>A0A2T2WWZ2_9FIRM</name>
<evidence type="ECO:0000256" key="1">
    <source>
        <dbReference type="SAM" id="Phobius"/>
    </source>
</evidence>
<protein>
    <submittedName>
        <fullName evidence="2">Uncharacterized protein</fullName>
    </submittedName>
</protein>
<sequence>MFIVFIALFIAVIAILAIYFGLWSQLLVHETGQRMMRAVCNIPTSMVEVGIGPCILRVGTWTLRVLPIAGRNGPLSYCLPVARWRKTLVLLGGVGLNGAVAMGLAMMMMAYHHWAWIIGWFAGFQALGLLQLFPFRTDQGMASDGLFLVAIWCNLRFCPPHPCGSEFVDAPCDGNYSMQDL</sequence>
<organism evidence="2 3">
    <name type="scientific">Sulfobacillus benefaciens</name>
    <dbReference type="NCBI Taxonomy" id="453960"/>
    <lineage>
        <taxon>Bacteria</taxon>
        <taxon>Bacillati</taxon>
        <taxon>Bacillota</taxon>
        <taxon>Clostridia</taxon>
        <taxon>Eubacteriales</taxon>
        <taxon>Clostridiales Family XVII. Incertae Sedis</taxon>
        <taxon>Sulfobacillus</taxon>
    </lineage>
</organism>
<accession>A0A2T2WWZ2</accession>
<keyword evidence="1" id="KW-0472">Membrane</keyword>
<comment type="caution">
    <text evidence="2">The sequence shown here is derived from an EMBL/GenBank/DDBJ whole genome shotgun (WGS) entry which is preliminary data.</text>
</comment>
<evidence type="ECO:0000313" key="3">
    <source>
        <dbReference type="Proteomes" id="UP000242972"/>
    </source>
</evidence>
<feature type="transmembrane region" description="Helical" evidence="1">
    <location>
        <begin position="114"/>
        <end position="133"/>
    </location>
</feature>